<dbReference type="InterPro" id="IPR000600">
    <property type="entry name" value="ROK"/>
</dbReference>
<dbReference type="CDD" id="cd24076">
    <property type="entry name" value="ASKHA_ATPase_ROK_BsXylR-like"/>
    <property type="match status" value="1"/>
</dbReference>
<comment type="similarity">
    <text evidence="1">Belongs to the ROK (NagC/XylR) family.</text>
</comment>
<name>A0A7X0SBK6_9CLOT</name>
<gene>
    <name evidence="2" type="ORF">H7E68_01355</name>
</gene>
<evidence type="ECO:0000256" key="1">
    <source>
        <dbReference type="ARBA" id="ARBA00006479"/>
    </source>
</evidence>
<dbReference type="Gene3D" id="3.30.420.40">
    <property type="match status" value="2"/>
</dbReference>
<dbReference type="AlphaFoldDB" id="A0A7X0SBK6"/>
<proteinExistence type="inferred from homology"/>
<reference evidence="2 3" key="1">
    <citation type="submission" date="2020-08" db="EMBL/GenBank/DDBJ databases">
        <title>Clostridia isolated from Swiss meat.</title>
        <authorList>
            <person name="Wambui J."/>
            <person name="Stevens M.J.A."/>
            <person name="Stephan R."/>
        </authorList>
    </citation>
    <scope>NUCLEOTIDE SEQUENCE [LARGE SCALE GENOMIC DNA]</scope>
    <source>
        <strain evidence="2 3">CM001</strain>
    </source>
</reference>
<dbReference type="Proteomes" id="UP000585258">
    <property type="component" value="Unassembled WGS sequence"/>
</dbReference>
<organism evidence="2 3">
    <name type="scientific">Clostridium gasigenes</name>
    <dbReference type="NCBI Taxonomy" id="94869"/>
    <lineage>
        <taxon>Bacteria</taxon>
        <taxon>Bacillati</taxon>
        <taxon>Bacillota</taxon>
        <taxon>Clostridia</taxon>
        <taxon>Eubacteriales</taxon>
        <taxon>Clostridiaceae</taxon>
        <taxon>Clostridium</taxon>
    </lineage>
</organism>
<dbReference type="PANTHER" id="PTHR18964:SF149">
    <property type="entry name" value="BIFUNCTIONAL UDP-N-ACETYLGLUCOSAMINE 2-EPIMERASE_N-ACETYLMANNOSAMINE KINASE"/>
    <property type="match status" value="1"/>
</dbReference>
<dbReference type="PANTHER" id="PTHR18964">
    <property type="entry name" value="ROK (REPRESSOR, ORF, KINASE) FAMILY"/>
    <property type="match status" value="1"/>
</dbReference>
<dbReference type="Pfam" id="PF00480">
    <property type="entry name" value="ROK"/>
    <property type="match status" value="1"/>
</dbReference>
<protein>
    <submittedName>
        <fullName evidence="2">ROK family protein</fullName>
    </submittedName>
</protein>
<dbReference type="InterPro" id="IPR043129">
    <property type="entry name" value="ATPase_NBD"/>
</dbReference>
<dbReference type="SUPFAM" id="SSF53067">
    <property type="entry name" value="Actin-like ATPase domain"/>
    <property type="match status" value="1"/>
</dbReference>
<accession>A0A7X0SBK6</accession>
<evidence type="ECO:0000313" key="3">
    <source>
        <dbReference type="Proteomes" id="UP000585258"/>
    </source>
</evidence>
<dbReference type="EMBL" id="JACKWY010000001">
    <property type="protein sequence ID" value="MBB6713378.1"/>
    <property type="molecule type" value="Genomic_DNA"/>
</dbReference>
<sequence>MEDISMSYVIGVDLGGTKISCALADLSGNVIETQVVETIASEGEIAVLNRIIGLIDKVMITINITKDDIKAIGIGAPGPLDARSGIIIEPANLPFTNFDLVTPIKDKFNIPVYLDNDANAAAVGEFMFGAGLGTKNMIYITVSTGIGGGAILNGQVYRGRTTNALEVGHTTVEPFSSARCNCGNLGCLESLSSGTAIARRAKDAVLSNIDTSLKRYKILTSYEVFKEAENGDKVAISIRDNALRYLGIGVTNIINTFDPDMVVIGGGVSKAGKIIFDKVKEVVNERGLKTITSGCEIVPAKLGTDAGVIGAVALAILQI</sequence>
<comment type="caution">
    <text evidence="2">The sequence shown here is derived from an EMBL/GenBank/DDBJ whole genome shotgun (WGS) entry which is preliminary data.</text>
</comment>
<evidence type="ECO:0000313" key="2">
    <source>
        <dbReference type="EMBL" id="MBB6713378.1"/>
    </source>
</evidence>